<reference evidence="1 2" key="1">
    <citation type="submission" date="2019-03" db="EMBL/GenBank/DDBJ databases">
        <title>Genomic Encyclopedia of Type Strains, Phase III (KMG-III): the genomes of soil and plant-associated and newly described type strains.</title>
        <authorList>
            <person name="Whitman W."/>
        </authorList>
    </citation>
    <scope>NUCLEOTIDE SEQUENCE [LARGE SCALE GENOMIC DNA]</scope>
    <source>
        <strain evidence="1 2">CECT 7378</strain>
    </source>
</reference>
<dbReference type="RefSeq" id="WP_133505044.1">
    <property type="nucleotide sequence ID" value="NZ_SNXC01000015.1"/>
</dbReference>
<dbReference type="AlphaFoldDB" id="A0A4R6M4L4"/>
<comment type="caution">
    <text evidence="1">The sequence shown here is derived from an EMBL/GenBank/DDBJ whole genome shotgun (WGS) entry which is preliminary data.</text>
</comment>
<evidence type="ECO:0000313" key="2">
    <source>
        <dbReference type="Proteomes" id="UP000294656"/>
    </source>
</evidence>
<proteinExistence type="predicted"/>
<protein>
    <submittedName>
        <fullName evidence="1">Uncharacterized protein</fullName>
    </submittedName>
</protein>
<gene>
    <name evidence="1" type="ORF">DFP79_3356</name>
</gene>
<name>A0A4R6M4L4_9GAMM</name>
<accession>A0A4R6M4L4</accession>
<organism evidence="1 2">
    <name type="scientific">Marinomonas balearica</name>
    <dbReference type="NCBI Taxonomy" id="491947"/>
    <lineage>
        <taxon>Bacteria</taxon>
        <taxon>Pseudomonadati</taxon>
        <taxon>Pseudomonadota</taxon>
        <taxon>Gammaproteobacteria</taxon>
        <taxon>Oceanospirillales</taxon>
        <taxon>Oceanospirillaceae</taxon>
        <taxon>Marinomonas</taxon>
    </lineage>
</organism>
<keyword evidence="2" id="KW-1185">Reference proteome</keyword>
<dbReference type="EMBL" id="SNXC01000015">
    <property type="protein sequence ID" value="TDO95986.1"/>
    <property type="molecule type" value="Genomic_DNA"/>
</dbReference>
<evidence type="ECO:0000313" key="1">
    <source>
        <dbReference type="EMBL" id="TDO95986.1"/>
    </source>
</evidence>
<sequence length="309" mass="35716">MKTLVLYNNSYSRDLSLDYLKSNVMEGEDLVVNIGMTPHVDSPYCSIYKKGVLSRVSLIKKLKRISDQFDVLIVPNRNSIVSNVLISAFKEKTVIQVTEGTLNYHQRPEESLYKEWFKKILLLFYFEKYYRVQGDPLDHIASKDGGIICRSEVGLVTNNKNIIKVNNLKVENKKKNNFLYIVGQHIIEKSSDFVGLSNIKCWMERNSLCFDEIFYIKHPRSKFDVEYRYLTEGIDCKVIDNKTSAYDICTQVPPSHVIALGGSTLFLELSDFIDIKRTALGIDFLISKGFSQYRQLRDFHENIGVNIYE</sequence>
<dbReference type="Proteomes" id="UP000294656">
    <property type="component" value="Unassembled WGS sequence"/>
</dbReference>